<dbReference type="EC" id="4.2.1.46" evidence="4 8"/>
<keyword evidence="6" id="KW-0520">NAD</keyword>
<dbReference type="Proteomes" id="UP001500928">
    <property type="component" value="Unassembled WGS sequence"/>
</dbReference>
<comment type="caution">
    <text evidence="10">The sequence shown here is derived from an EMBL/GenBank/DDBJ whole genome shotgun (WGS) entry which is preliminary data.</text>
</comment>
<proteinExistence type="inferred from homology"/>
<sequence length="341" mass="37184">MASVLVTGAAGFIGSNFVRYWRAEHPGDRVVALDALTYAGVRENVAGLEGVEFVEGSIANTELVAYLLRSRGVDVVVNFAAESHNSLAILRPGDFFATNVMGTQGLLEAVRRVGVSRLHHISTCEVYGDLPLDVDDAFTEESPYLPRTPYNAAKAGGDHVVRAYGLTYDVPVTITNCSNNYGPFQFPEKVIPLFTTRALDGQALPLYASTKNRREWLHVDDHARAIDAVIHHGRVGETYNVGSGHEVDIEGIADTILGALGLGPEFKTIVPDRPSHDRRYLLDSSKLRAELGWAPRVSWDEGIAATVDWYRANEAWWRPLIGRSPVVEGAGTDWSGAGATR</sequence>
<dbReference type="Pfam" id="PF16363">
    <property type="entry name" value="GDP_Man_Dehyd"/>
    <property type="match status" value="1"/>
</dbReference>
<comment type="cofactor">
    <cofactor evidence="2 8">
        <name>NAD(+)</name>
        <dbReference type="ChEBI" id="CHEBI:57540"/>
    </cofactor>
</comment>
<protein>
    <recommendedName>
        <fullName evidence="5 8">dTDP-glucose 4,6-dehydratase</fullName>
        <ecNumber evidence="4 8">4.2.1.46</ecNumber>
    </recommendedName>
</protein>
<dbReference type="SUPFAM" id="SSF51735">
    <property type="entry name" value="NAD(P)-binding Rossmann-fold domains"/>
    <property type="match status" value="1"/>
</dbReference>
<dbReference type="Gene3D" id="3.90.25.10">
    <property type="entry name" value="UDP-galactose 4-epimerase, domain 1"/>
    <property type="match status" value="1"/>
</dbReference>
<comment type="catalytic activity">
    <reaction evidence="1 8">
        <text>dTDP-alpha-D-glucose = dTDP-4-dehydro-6-deoxy-alpha-D-glucose + H2O</text>
        <dbReference type="Rhea" id="RHEA:17221"/>
        <dbReference type="ChEBI" id="CHEBI:15377"/>
        <dbReference type="ChEBI" id="CHEBI:57477"/>
        <dbReference type="ChEBI" id="CHEBI:57649"/>
        <dbReference type="EC" id="4.2.1.46"/>
    </reaction>
</comment>
<dbReference type="Gene3D" id="3.40.50.720">
    <property type="entry name" value="NAD(P)-binding Rossmann-like Domain"/>
    <property type="match status" value="1"/>
</dbReference>
<comment type="similarity">
    <text evidence="3 8">Belongs to the NAD(P)-dependent epimerase/dehydratase family. dTDP-glucose dehydratase subfamily.</text>
</comment>
<dbReference type="CDD" id="cd05246">
    <property type="entry name" value="dTDP_GD_SDR_e"/>
    <property type="match status" value="1"/>
</dbReference>
<evidence type="ECO:0000313" key="10">
    <source>
        <dbReference type="EMBL" id="GAA4803031.1"/>
    </source>
</evidence>
<evidence type="ECO:0000256" key="4">
    <source>
        <dbReference type="ARBA" id="ARBA00011990"/>
    </source>
</evidence>
<name>A0ABP9C3F7_9PSEU</name>
<dbReference type="InterPro" id="IPR036291">
    <property type="entry name" value="NAD(P)-bd_dom_sf"/>
</dbReference>
<dbReference type="PANTHER" id="PTHR43000">
    <property type="entry name" value="DTDP-D-GLUCOSE 4,6-DEHYDRATASE-RELATED"/>
    <property type="match status" value="1"/>
</dbReference>
<gene>
    <name evidence="10" type="primary">rfbB</name>
    <name evidence="10" type="ORF">GCM10023200_45300</name>
</gene>
<dbReference type="EMBL" id="BAABHO010000044">
    <property type="protein sequence ID" value="GAA4803031.1"/>
    <property type="molecule type" value="Genomic_DNA"/>
</dbReference>
<keyword evidence="11" id="KW-1185">Reference proteome</keyword>
<reference evidence="11" key="1">
    <citation type="journal article" date="2019" name="Int. J. Syst. Evol. Microbiol.">
        <title>The Global Catalogue of Microorganisms (GCM) 10K type strain sequencing project: providing services to taxonomists for standard genome sequencing and annotation.</title>
        <authorList>
            <consortium name="The Broad Institute Genomics Platform"/>
            <consortium name="The Broad Institute Genome Sequencing Center for Infectious Disease"/>
            <person name="Wu L."/>
            <person name="Ma J."/>
        </authorList>
    </citation>
    <scope>NUCLEOTIDE SEQUENCE [LARGE SCALE GENOMIC DNA]</scope>
    <source>
        <strain evidence="11">JCM 17979</strain>
    </source>
</reference>
<dbReference type="InterPro" id="IPR016040">
    <property type="entry name" value="NAD(P)-bd_dom"/>
</dbReference>
<keyword evidence="7 8" id="KW-0456">Lyase</keyword>
<evidence type="ECO:0000259" key="9">
    <source>
        <dbReference type="Pfam" id="PF16363"/>
    </source>
</evidence>
<dbReference type="RefSeq" id="WP_345420745.1">
    <property type="nucleotide sequence ID" value="NZ_BAABHO010000044.1"/>
</dbReference>
<evidence type="ECO:0000256" key="7">
    <source>
        <dbReference type="ARBA" id="ARBA00023239"/>
    </source>
</evidence>
<evidence type="ECO:0000256" key="8">
    <source>
        <dbReference type="RuleBase" id="RU004473"/>
    </source>
</evidence>
<evidence type="ECO:0000256" key="2">
    <source>
        <dbReference type="ARBA" id="ARBA00001911"/>
    </source>
</evidence>
<accession>A0ABP9C3F7</accession>
<feature type="domain" description="NAD(P)-binding" evidence="9">
    <location>
        <begin position="5"/>
        <end position="305"/>
    </location>
</feature>
<dbReference type="NCBIfam" id="TIGR01181">
    <property type="entry name" value="dTDP_gluc_dehyt"/>
    <property type="match status" value="1"/>
</dbReference>
<evidence type="ECO:0000256" key="3">
    <source>
        <dbReference type="ARBA" id="ARBA00008178"/>
    </source>
</evidence>
<evidence type="ECO:0000256" key="6">
    <source>
        <dbReference type="ARBA" id="ARBA00023027"/>
    </source>
</evidence>
<organism evidence="10 11">
    <name type="scientific">Actinomycetospora chlora</name>
    <dbReference type="NCBI Taxonomy" id="663608"/>
    <lineage>
        <taxon>Bacteria</taxon>
        <taxon>Bacillati</taxon>
        <taxon>Actinomycetota</taxon>
        <taxon>Actinomycetes</taxon>
        <taxon>Pseudonocardiales</taxon>
        <taxon>Pseudonocardiaceae</taxon>
        <taxon>Actinomycetospora</taxon>
    </lineage>
</organism>
<dbReference type="InterPro" id="IPR005888">
    <property type="entry name" value="dTDP_Gluc_deHydtase"/>
</dbReference>
<evidence type="ECO:0000313" key="11">
    <source>
        <dbReference type="Proteomes" id="UP001500928"/>
    </source>
</evidence>
<evidence type="ECO:0000256" key="1">
    <source>
        <dbReference type="ARBA" id="ARBA00001539"/>
    </source>
</evidence>
<evidence type="ECO:0000256" key="5">
    <source>
        <dbReference type="ARBA" id="ARBA00016977"/>
    </source>
</evidence>